<evidence type="ECO:0000256" key="7">
    <source>
        <dbReference type="ARBA" id="ARBA00022989"/>
    </source>
</evidence>
<comment type="caution">
    <text evidence="15">The sequence shown here is derived from an EMBL/GenBank/DDBJ whole genome shotgun (WGS) entry which is preliminary data.</text>
</comment>
<protein>
    <recommendedName>
        <fullName evidence="3">cyclic-guanylate-specific phosphodiesterase</fullName>
        <ecNumber evidence="3">3.1.4.52</ecNumber>
    </recommendedName>
</protein>
<dbReference type="InterPro" id="IPR035919">
    <property type="entry name" value="EAL_sf"/>
</dbReference>
<evidence type="ECO:0000313" key="16">
    <source>
        <dbReference type="Proteomes" id="UP000316649"/>
    </source>
</evidence>
<dbReference type="InterPro" id="IPR000700">
    <property type="entry name" value="PAS-assoc_C"/>
</dbReference>
<evidence type="ECO:0000259" key="12">
    <source>
        <dbReference type="PROSITE" id="PS50113"/>
    </source>
</evidence>
<dbReference type="PROSITE" id="PS50883">
    <property type="entry name" value="EAL"/>
    <property type="match status" value="1"/>
</dbReference>
<dbReference type="RefSeq" id="WP_144360341.1">
    <property type="nucleotide sequence ID" value="NZ_VMNH01000027.1"/>
</dbReference>
<evidence type="ECO:0000256" key="5">
    <source>
        <dbReference type="ARBA" id="ARBA00022636"/>
    </source>
</evidence>
<dbReference type="Pfam" id="PF00990">
    <property type="entry name" value="GGDEF"/>
    <property type="match status" value="1"/>
</dbReference>
<keyword evidence="7 10" id="KW-1133">Transmembrane helix</keyword>
<evidence type="ECO:0000256" key="4">
    <source>
        <dbReference type="ARBA" id="ARBA00022475"/>
    </source>
</evidence>
<dbReference type="GO" id="GO:0071111">
    <property type="term" value="F:cyclic-guanylate-specific phosphodiesterase activity"/>
    <property type="evidence" value="ECO:0007669"/>
    <property type="project" value="UniProtKB-EC"/>
</dbReference>
<dbReference type="OrthoDB" id="9176779at2"/>
<feature type="domain" description="PAC" evidence="12">
    <location>
        <begin position="833"/>
        <end position="885"/>
    </location>
</feature>
<dbReference type="Gene3D" id="3.30.70.270">
    <property type="match status" value="1"/>
</dbReference>
<evidence type="ECO:0000256" key="2">
    <source>
        <dbReference type="ARBA" id="ARBA00004651"/>
    </source>
</evidence>
<dbReference type="InterPro" id="IPR000160">
    <property type="entry name" value="GGDEF_dom"/>
</dbReference>
<dbReference type="SMART" id="SM00091">
    <property type="entry name" value="PAS"/>
    <property type="match status" value="4"/>
</dbReference>
<dbReference type="InterPro" id="IPR029787">
    <property type="entry name" value="Nucleotide_cyclase"/>
</dbReference>
<dbReference type="GO" id="GO:0005886">
    <property type="term" value="C:plasma membrane"/>
    <property type="evidence" value="ECO:0007669"/>
    <property type="project" value="UniProtKB-SubCell"/>
</dbReference>
<gene>
    <name evidence="15" type="ORF">FHP88_17215</name>
</gene>
<comment type="subcellular location">
    <subcellularLocation>
        <location evidence="2">Cell membrane</location>
        <topology evidence="2">Multi-pass membrane protein</topology>
    </subcellularLocation>
</comment>
<dbReference type="SMART" id="SM00086">
    <property type="entry name" value="PAC"/>
    <property type="match status" value="6"/>
</dbReference>
<dbReference type="InterPro" id="IPR033479">
    <property type="entry name" value="dCache_1"/>
</dbReference>
<dbReference type="Pfam" id="PF00989">
    <property type="entry name" value="PAS"/>
    <property type="match status" value="1"/>
</dbReference>
<feature type="transmembrane region" description="Helical" evidence="10">
    <location>
        <begin position="317"/>
        <end position="337"/>
    </location>
</feature>
<feature type="domain" description="GGDEF" evidence="14">
    <location>
        <begin position="1039"/>
        <end position="1172"/>
    </location>
</feature>
<organism evidence="15 16">
    <name type="scientific">Sedimenticola selenatireducens</name>
    <dbReference type="NCBI Taxonomy" id="191960"/>
    <lineage>
        <taxon>Bacteria</taxon>
        <taxon>Pseudomonadati</taxon>
        <taxon>Pseudomonadota</taxon>
        <taxon>Gammaproteobacteria</taxon>
        <taxon>Chromatiales</taxon>
        <taxon>Sedimenticolaceae</taxon>
        <taxon>Sedimenticola</taxon>
    </lineage>
</organism>
<proteinExistence type="predicted"/>
<dbReference type="Pfam" id="PF02743">
    <property type="entry name" value="dCache_1"/>
    <property type="match status" value="1"/>
</dbReference>
<dbReference type="PROSITE" id="PS50887">
    <property type="entry name" value="GGDEF"/>
    <property type="match status" value="1"/>
</dbReference>
<dbReference type="EMBL" id="VMNH01000027">
    <property type="protein sequence ID" value="TVO70061.1"/>
    <property type="molecule type" value="Genomic_DNA"/>
</dbReference>
<dbReference type="PANTHER" id="PTHR44757:SF2">
    <property type="entry name" value="BIOFILM ARCHITECTURE MAINTENANCE PROTEIN MBAA"/>
    <property type="match status" value="1"/>
</dbReference>
<dbReference type="PROSITE" id="PS50113">
    <property type="entry name" value="PAC"/>
    <property type="match status" value="3"/>
</dbReference>
<dbReference type="NCBIfam" id="TIGR00254">
    <property type="entry name" value="GGDEF"/>
    <property type="match status" value="1"/>
</dbReference>
<comment type="catalytic activity">
    <reaction evidence="9">
        <text>3',3'-c-di-GMP + H2O = 5'-phosphoguanylyl(3'-&gt;5')guanosine + H(+)</text>
        <dbReference type="Rhea" id="RHEA:24902"/>
        <dbReference type="ChEBI" id="CHEBI:15377"/>
        <dbReference type="ChEBI" id="CHEBI:15378"/>
        <dbReference type="ChEBI" id="CHEBI:58754"/>
        <dbReference type="ChEBI" id="CHEBI:58805"/>
        <dbReference type="EC" id="3.1.4.52"/>
    </reaction>
    <physiologicalReaction direction="left-to-right" evidence="9">
        <dbReference type="Rhea" id="RHEA:24903"/>
    </physiologicalReaction>
</comment>
<dbReference type="PANTHER" id="PTHR44757">
    <property type="entry name" value="DIGUANYLATE CYCLASE DGCP"/>
    <property type="match status" value="1"/>
</dbReference>
<dbReference type="PROSITE" id="PS50112">
    <property type="entry name" value="PAS"/>
    <property type="match status" value="3"/>
</dbReference>
<feature type="domain" description="EAL" evidence="13">
    <location>
        <begin position="1181"/>
        <end position="1433"/>
    </location>
</feature>
<comment type="cofactor">
    <cofactor evidence="1">
        <name>Mg(2+)</name>
        <dbReference type="ChEBI" id="CHEBI:18420"/>
    </cofactor>
</comment>
<evidence type="ECO:0000256" key="6">
    <source>
        <dbReference type="ARBA" id="ARBA00022692"/>
    </source>
</evidence>
<dbReference type="NCBIfam" id="TIGR00229">
    <property type="entry name" value="sensory_box"/>
    <property type="match status" value="4"/>
</dbReference>
<dbReference type="SUPFAM" id="SSF141868">
    <property type="entry name" value="EAL domain-like"/>
    <property type="match status" value="1"/>
</dbReference>
<reference evidence="15 16" key="1">
    <citation type="submission" date="2019-07" db="EMBL/GenBank/DDBJ databases">
        <title>The pathways for chlorine oxyanion respiration interact through the shared metabolite chlorate.</title>
        <authorList>
            <person name="Barnum T.P."/>
            <person name="Cheng Y."/>
            <person name="Hill K.A."/>
            <person name="Lucas L.N."/>
            <person name="Carlson H.K."/>
            <person name="Coates J.D."/>
        </authorList>
    </citation>
    <scope>NUCLEOTIDE SEQUENCE [LARGE SCALE GENOMIC DNA]</scope>
    <source>
        <strain evidence="15 16">BK-1</strain>
    </source>
</reference>
<keyword evidence="6 10" id="KW-0812">Transmembrane</keyword>
<feature type="domain" description="PAS" evidence="11">
    <location>
        <begin position="623"/>
        <end position="692"/>
    </location>
</feature>
<dbReference type="FunFam" id="3.30.70.270:FF:000001">
    <property type="entry name" value="Diguanylate cyclase domain protein"/>
    <property type="match status" value="1"/>
</dbReference>
<name>A0A557RY42_9GAMM</name>
<keyword evidence="16" id="KW-1185">Reference proteome</keyword>
<dbReference type="InterPro" id="IPR052155">
    <property type="entry name" value="Biofilm_reg_signaling"/>
</dbReference>
<dbReference type="FunFam" id="3.20.20.450:FF:000001">
    <property type="entry name" value="Cyclic di-GMP phosphodiesterase yahA"/>
    <property type="match status" value="1"/>
</dbReference>
<feature type="domain" description="PAS" evidence="11">
    <location>
        <begin position="504"/>
        <end position="548"/>
    </location>
</feature>
<dbReference type="GO" id="GO:0071732">
    <property type="term" value="P:cellular response to nitric oxide"/>
    <property type="evidence" value="ECO:0007669"/>
    <property type="project" value="UniProtKB-ARBA"/>
</dbReference>
<dbReference type="InterPro" id="IPR001610">
    <property type="entry name" value="PAC"/>
</dbReference>
<dbReference type="InterPro" id="IPR001633">
    <property type="entry name" value="EAL_dom"/>
</dbReference>
<dbReference type="InterPro" id="IPR043128">
    <property type="entry name" value="Rev_trsase/Diguanyl_cyclase"/>
</dbReference>
<dbReference type="Gene3D" id="3.30.450.20">
    <property type="entry name" value="PAS domain"/>
    <property type="match status" value="6"/>
</dbReference>
<accession>A0A557RY42</accession>
<evidence type="ECO:0000313" key="15">
    <source>
        <dbReference type="EMBL" id="TVO70061.1"/>
    </source>
</evidence>
<evidence type="ECO:0000259" key="13">
    <source>
        <dbReference type="PROSITE" id="PS50883"/>
    </source>
</evidence>
<dbReference type="CDD" id="cd00130">
    <property type="entry name" value="PAS"/>
    <property type="match status" value="4"/>
</dbReference>
<dbReference type="SMART" id="SM00052">
    <property type="entry name" value="EAL"/>
    <property type="match status" value="1"/>
</dbReference>
<dbReference type="InterPro" id="IPR035965">
    <property type="entry name" value="PAS-like_dom_sf"/>
</dbReference>
<dbReference type="EC" id="3.1.4.52" evidence="3"/>
<keyword evidence="4" id="KW-1003">Cell membrane</keyword>
<feature type="domain" description="PAC" evidence="12">
    <location>
        <begin position="955"/>
        <end position="1007"/>
    </location>
</feature>
<dbReference type="GO" id="GO:0006355">
    <property type="term" value="P:regulation of DNA-templated transcription"/>
    <property type="evidence" value="ECO:0007669"/>
    <property type="project" value="InterPro"/>
</dbReference>
<evidence type="ECO:0000256" key="10">
    <source>
        <dbReference type="SAM" id="Phobius"/>
    </source>
</evidence>
<dbReference type="SUPFAM" id="SSF55785">
    <property type="entry name" value="PYP-like sensor domain (PAS domain)"/>
    <property type="match status" value="5"/>
</dbReference>
<evidence type="ECO:0000256" key="1">
    <source>
        <dbReference type="ARBA" id="ARBA00001946"/>
    </source>
</evidence>
<feature type="domain" description="PAS" evidence="11">
    <location>
        <begin position="882"/>
        <end position="927"/>
    </location>
</feature>
<evidence type="ECO:0000259" key="14">
    <source>
        <dbReference type="PROSITE" id="PS50887"/>
    </source>
</evidence>
<feature type="domain" description="PAC" evidence="12">
    <location>
        <begin position="691"/>
        <end position="741"/>
    </location>
</feature>
<dbReference type="SUPFAM" id="SSF55073">
    <property type="entry name" value="Nucleotide cyclase"/>
    <property type="match status" value="1"/>
</dbReference>
<dbReference type="CDD" id="cd01949">
    <property type="entry name" value="GGDEF"/>
    <property type="match status" value="1"/>
</dbReference>
<keyword evidence="8 10" id="KW-0472">Membrane</keyword>
<dbReference type="Pfam" id="PF13426">
    <property type="entry name" value="PAS_9"/>
    <property type="match status" value="4"/>
</dbReference>
<dbReference type="CDD" id="cd01948">
    <property type="entry name" value="EAL"/>
    <property type="match status" value="1"/>
</dbReference>
<evidence type="ECO:0000256" key="9">
    <source>
        <dbReference type="ARBA" id="ARBA00051114"/>
    </source>
</evidence>
<dbReference type="InterPro" id="IPR013767">
    <property type="entry name" value="PAS_fold"/>
</dbReference>
<dbReference type="InterPro" id="IPR000014">
    <property type="entry name" value="PAS"/>
</dbReference>
<dbReference type="Pfam" id="PF00563">
    <property type="entry name" value="EAL"/>
    <property type="match status" value="1"/>
</dbReference>
<dbReference type="Gene3D" id="3.20.20.450">
    <property type="entry name" value="EAL domain"/>
    <property type="match status" value="1"/>
</dbReference>
<evidence type="ECO:0000256" key="8">
    <source>
        <dbReference type="ARBA" id="ARBA00023136"/>
    </source>
</evidence>
<keyword evidence="5" id="KW-0973">c-di-GMP</keyword>
<dbReference type="Proteomes" id="UP000316649">
    <property type="component" value="Unassembled WGS sequence"/>
</dbReference>
<sequence length="1433" mass="160962">MDAEPVPTLRKTELTSLRWMILAGGLVAILTVLIVSAYLRTALEREAFQSWRQQYQPLAETLAGQIDLEIGKARASLRLLASLPQFQQLQDVHGIDRSIGGIPETSEIGKRRLLDLQMAEYPDFSVLFMLKENGDHYLAHPFSVQQSVTKYNMSDRAYFKETLRTQDTVISDSFFGADGKLAVAVNTPIKQADGRITAHLGGVFHLEQLSTLLRQLDIEAFDELILVDQRGELIGQNNQAEISSMLREAFLQRPEITQLFASLKESGAGRVTFHELWHPTEERSCLSFTIPLKNGWKMIAIRDRGAILNAVQPRANIITATTALILLGIAGFGLAFVSSAGRRWEQAEQALKSAKLRLEAEVEEGIRELSASHEHIQLLLDSSGAGILGVDSEGCCTFYNSACVEILSFPHNQDLKGKPLHDIIQHCHCDGTPYFEADSPILDAIRMDKRIHKEYEIFCSADGQCIPVEYRAYPMRRQGQVIGAVVTFNDISARIHAQQAQIDSDARFRSLFAESNDAMFLVNSKNGQYLDANRSAERLTGRSVEELLKLTTADICPSGASERRKRVSTLSATEEMGEVVYLQPDGSDRTALLSVVPLRDGLAFGIAHDITDQIASQTALRHSEAHLRALSEAAFEAIFISEDGICLGQNLTAERMFGYTLDEALGRSGIEWIADESRELVKQNMLSGYQEPYEVIAQRKDGTTFPAEIHGRAMEYQDRSVRVTALRDISDRYEAEQKLQRSNTLLHAVIDQAPFAITLGEGTADNWTLTLANQEAQRITGSTAEQQRQVHFVEGRLNDPGKRKWQMLHTDGTPIDVYDTPLFKAMSEQRVTRNKEMIIRRPDGVETYVLGNAAPVYSEEGHHIAGIFTYPDITDLKLKEETIKTLSQAMEQSPVSVVITDPAGTIEYTNGGFERSSGYTSEEVLGQHSRLLRSEHTAPEHYKQLWDTISSGEPWQGEFQNRRKDGSLFWEYAHISPIFDDRGHIRHYLAVKEDITIRKVHEEKILHQAHYDSLTGLPNRFLALDRLSQILRNAQREDHQAAVLFLDLDDFKKVNDTLGHEVGDQVIEEAARRVRWSVREEDTVGRLGGDEFIVLLASIPDKAAAAVVGEKILAAFRSVFRLGEREILLTTSIGISVYPDDGDDPKLLLRNADTAMYHSKAGGRNAYHFYTDAMNQDVARRLELEEQLHAALENGEFYLCYQPIVNIYTQSIVGAEALLRWNNPKLGAVSPVEFIEIAERTGRIVPIGEYVLRQAVQQAKSWYSRAKNPFRVAVNVSPVQFKDERFLMMVQEILEEYQLPGDYLEIEVTENVLLSEKINAVELLNGLRDLGISLSMDDFGTGYSSLSYLRNYPFDTLKIDRSFIRDITSDPDDRELVVATISMARSLGLRVIAEGVETAEQLAILQTEKCDFAQGYYFSKPIPETALERFFIE</sequence>
<feature type="transmembrane region" description="Helical" evidence="10">
    <location>
        <begin position="20"/>
        <end position="39"/>
    </location>
</feature>
<evidence type="ECO:0000259" key="11">
    <source>
        <dbReference type="PROSITE" id="PS50112"/>
    </source>
</evidence>
<evidence type="ECO:0000256" key="3">
    <source>
        <dbReference type="ARBA" id="ARBA00012282"/>
    </source>
</evidence>
<dbReference type="SMART" id="SM00267">
    <property type="entry name" value="GGDEF"/>
    <property type="match status" value="1"/>
</dbReference>